<dbReference type="PANTHER" id="PTHR48182:SF2">
    <property type="entry name" value="PROTEIN SERAC1"/>
    <property type="match status" value="1"/>
</dbReference>
<evidence type="ECO:0000256" key="2">
    <source>
        <dbReference type="ARBA" id="ARBA00004240"/>
    </source>
</evidence>
<evidence type="ECO:0000313" key="7">
    <source>
        <dbReference type="EMBL" id="KAK7607481.1"/>
    </source>
</evidence>
<gene>
    <name evidence="7" type="ORF">JOL62DRAFT_559391</name>
</gene>
<proteinExistence type="predicted"/>
<organism evidence="7 8">
    <name type="scientific">Phyllosticta paracitricarpa</name>
    <dbReference type="NCBI Taxonomy" id="2016321"/>
    <lineage>
        <taxon>Eukaryota</taxon>
        <taxon>Fungi</taxon>
        <taxon>Dikarya</taxon>
        <taxon>Ascomycota</taxon>
        <taxon>Pezizomycotina</taxon>
        <taxon>Dothideomycetes</taxon>
        <taxon>Dothideomycetes incertae sedis</taxon>
        <taxon>Botryosphaeriales</taxon>
        <taxon>Phyllostictaceae</taxon>
        <taxon>Phyllosticta</taxon>
    </lineage>
</organism>
<name>A0ABR1N0I4_9PEZI</name>
<dbReference type="Gene3D" id="3.40.50.1820">
    <property type="entry name" value="alpha/beta hydrolase"/>
    <property type="match status" value="1"/>
</dbReference>
<evidence type="ECO:0000256" key="4">
    <source>
        <dbReference type="ARBA" id="ARBA00022824"/>
    </source>
</evidence>
<dbReference type="PANTHER" id="PTHR48182">
    <property type="entry name" value="PROTEIN SERAC1"/>
    <property type="match status" value="1"/>
</dbReference>
<protein>
    <recommendedName>
        <fullName evidence="9">DUF676 domain-containing protein</fullName>
    </recommendedName>
</protein>
<evidence type="ECO:0000313" key="8">
    <source>
        <dbReference type="Proteomes" id="UP001367316"/>
    </source>
</evidence>
<evidence type="ECO:0000256" key="3">
    <source>
        <dbReference type="ARBA" id="ARBA00004370"/>
    </source>
</evidence>
<dbReference type="Proteomes" id="UP001367316">
    <property type="component" value="Unassembled WGS sequence"/>
</dbReference>
<evidence type="ECO:0000256" key="5">
    <source>
        <dbReference type="ARBA" id="ARBA00023128"/>
    </source>
</evidence>
<evidence type="ECO:0000256" key="1">
    <source>
        <dbReference type="ARBA" id="ARBA00004173"/>
    </source>
</evidence>
<keyword evidence="6" id="KW-0472">Membrane</keyword>
<dbReference type="EMBL" id="JBBPBF010000036">
    <property type="protein sequence ID" value="KAK7607481.1"/>
    <property type="molecule type" value="Genomic_DNA"/>
</dbReference>
<keyword evidence="8" id="KW-1185">Reference proteome</keyword>
<keyword evidence="5" id="KW-0496">Mitochondrion</keyword>
<evidence type="ECO:0008006" key="9">
    <source>
        <dbReference type="Google" id="ProtNLM"/>
    </source>
</evidence>
<accession>A0ABR1N0I4</accession>
<comment type="subcellular location">
    <subcellularLocation>
        <location evidence="2">Endoplasmic reticulum</location>
    </subcellularLocation>
    <subcellularLocation>
        <location evidence="3">Membrane</location>
    </subcellularLocation>
    <subcellularLocation>
        <location evidence="1">Mitochondrion</location>
    </subcellularLocation>
</comment>
<evidence type="ECO:0000256" key="6">
    <source>
        <dbReference type="ARBA" id="ARBA00023136"/>
    </source>
</evidence>
<dbReference type="InterPro" id="IPR052374">
    <property type="entry name" value="SERAC1"/>
</dbReference>
<reference evidence="7 8" key="1">
    <citation type="submission" date="2024-04" db="EMBL/GenBank/DDBJ databases">
        <title>Phyllosticta paracitricarpa is synonymous to the EU quarantine fungus P. citricarpa based on phylogenomic analyses.</title>
        <authorList>
            <consortium name="Lawrence Berkeley National Laboratory"/>
            <person name="Van ingen-buijs V.A."/>
            <person name="Van westerhoven A.C."/>
            <person name="Haridas S."/>
            <person name="Skiadas P."/>
            <person name="Martin F."/>
            <person name="Groenewald J.Z."/>
            <person name="Crous P.W."/>
            <person name="Seidl M.F."/>
        </authorList>
    </citation>
    <scope>NUCLEOTIDE SEQUENCE [LARGE SCALE GENOMIC DNA]</scope>
    <source>
        <strain evidence="7 8">CBS 141358</strain>
    </source>
</reference>
<keyword evidence="4" id="KW-0256">Endoplasmic reticulum</keyword>
<comment type="caution">
    <text evidence="7">The sequence shown here is derived from an EMBL/GenBank/DDBJ whole genome shotgun (WGS) entry which is preliminary data.</text>
</comment>
<dbReference type="InterPro" id="IPR029058">
    <property type="entry name" value="AB_hydrolase_fold"/>
</dbReference>
<sequence length="275" mass="31116">MVREPGYGPLHLWKPNDEDDIVADICFVHGLGGHREHTWTKDDEKVKSCWPRDFLGQDINNVRTFTWGYDAEVVKFFGGNSELNLENLGDSLLQGIARFRKDTPEDRPLILVGHSLGGIVIKQLFFATPHRGSQFANYGKVLAKITKVSLRRPNTSLLKLLQQGSMSLDAQRPAFNTAAGGIHIVCFYETIGKSWGFLDMKRIVDEESAKIEGREVKVIPINADHSNICKFGSRNEDNYKTAIYEFELVVKSIKKERELRAQNIQNQLNNQANEG</sequence>
<dbReference type="SUPFAM" id="SSF53474">
    <property type="entry name" value="alpha/beta-Hydrolases"/>
    <property type="match status" value="1"/>
</dbReference>